<dbReference type="GO" id="GO:0004930">
    <property type="term" value="F:G protein-coupled receptor activity"/>
    <property type="evidence" value="ECO:0007669"/>
    <property type="project" value="UniProtKB-KW"/>
</dbReference>
<feature type="transmembrane region" description="Helical" evidence="11">
    <location>
        <begin position="283"/>
        <end position="307"/>
    </location>
</feature>
<sequence length="391" mass="44204">MLDKLFLVTKFHSSCAHISRFTGQRSILWHHSIPESLSPSAQVSSPPLATRMKECDVSGGLPSMNATVIAWSTALTPTNESNQAIPKCDPVMLIPALPVFIISLIGLAGNTVVLWILSSHIRRNTFSVYILNLAGADFLFLCCQIICSLEILIKYFHSISIGIPCFLITVSIFAYVAGLSLLSAISTERCLSVLCPIWYRFHRPRHMSAIMCALPWTLCLLLSTLNGNYCGFLFRNRDKDWCQAFDFIILGWLIFLFVLLSGSSLALVTRLLCGSQRVQLTRLYVTVLLTVLVCLLCGLPFGFKWFLWYWMEHPCSMFSHFLKRTGIILASLNSSANPIIYFFVGSFRQQWKQQHTLKLVLQRALEDVTEEQKSRGSLPQETRKISRSNFM</sequence>
<evidence type="ECO:0000256" key="5">
    <source>
        <dbReference type="ARBA" id="ARBA00023040"/>
    </source>
</evidence>
<feature type="transmembrane region" description="Helical" evidence="11">
    <location>
        <begin position="247"/>
        <end position="271"/>
    </location>
</feature>
<comment type="similarity">
    <text evidence="9">Belongs to the G-protein coupled receptor 1 family.</text>
</comment>
<dbReference type="InterPro" id="IPR017452">
    <property type="entry name" value="GPCR_Rhodpsn_7TM"/>
</dbReference>
<keyword evidence="4 11" id="KW-1133">Transmembrane helix</keyword>
<evidence type="ECO:0000259" key="12">
    <source>
        <dbReference type="PROSITE" id="PS50262"/>
    </source>
</evidence>
<feature type="region of interest" description="Disordered" evidence="10">
    <location>
        <begin position="372"/>
        <end position="391"/>
    </location>
</feature>
<proteinExistence type="inferred from homology"/>
<evidence type="ECO:0000256" key="9">
    <source>
        <dbReference type="RuleBase" id="RU000688"/>
    </source>
</evidence>
<evidence type="ECO:0000256" key="6">
    <source>
        <dbReference type="ARBA" id="ARBA00023136"/>
    </source>
</evidence>
<dbReference type="FunFam" id="1.20.1070.10:FF:000140">
    <property type="entry name" value="Mas-related G-protein coupled receptor member X2"/>
    <property type="match status" value="1"/>
</dbReference>
<dbReference type="PANTHER" id="PTHR11334:SF29">
    <property type="entry name" value="MAS-RELATED G-PROTEIN COUPLED RECEPTOR MEMBER X2"/>
    <property type="match status" value="1"/>
</dbReference>
<evidence type="ECO:0000256" key="10">
    <source>
        <dbReference type="SAM" id="MobiDB-lite"/>
    </source>
</evidence>
<name>A0A8B7S2Q9_HIPAR</name>
<evidence type="ECO:0000256" key="8">
    <source>
        <dbReference type="ARBA" id="ARBA00023224"/>
    </source>
</evidence>
<dbReference type="PRINTS" id="PR00237">
    <property type="entry name" value="GPCRRHODOPSN"/>
</dbReference>
<evidence type="ECO:0000313" key="13">
    <source>
        <dbReference type="Proteomes" id="UP000694851"/>
    </source>
</evidence>
<dbReference type="AlphaFoldDB" id="A0A8B7S2Q9"/>
<keyword evidence="5 9" id="KW-0297">G-protein coupled receptor</keyword>
<feature type="transmembrane region" description="Helical" evidence="11">
    <location>
        <begin position="159"/>
        <end position="185"/>
    </location>
</feature>
<dbReference type="OrthoDB" id="9631784at2759"/>
<dbReference type="RefSeq" id="XP_019506908.1">
    <property type="nucleotide sequence ID" value="XM_019651363.1"/>
</dbReference>
<keyword evidence="13" id="KW-1185">Reference proteome</keyword>
<evidence type="ECO:0000256" key="4">
    <source>
        <dbReference type="ARBA" id="ARBA00022989"/>
    </source>
</evidence>
<evidence type="ECO:0000313" key="14">
    <source>
        <dbReference type="RefSeq" id="XP_019506908.1"/>
    </source>
</evidence>
<protein>
    <submittedName>
        <fullName evidence="14">Mas-related G-protein coupled receptor member X2-like</fullName>
    </submittedName>
</protein>
<evidence type="ECO:0000256" key="11">
    <source>
        <dbReference type="SAM" id="Phobius"/>
    </source>
</evidence>
<evidence type="ECO:0000256" key="2">
    <source>
        <dbReference type="ARBA" id="ARBA00022475"/>
    </source>
</evidence>
<feature type="domain" description="G-protein coupled receptors family 1 profile" evidence="12">
    <location>
        <begin position="109"/>
        <end position="341"/>
    </location>
</feature>
<keyword evidence="8 9" id="KW-0807">Transducer</keyword>
<comment type="subcellular location">
    <subcellularLocation>
        <location evidence="1">Cell membrane</location>
        <topology evidence="1">Multi-pass membrane protein</topology>
    </subcellularLocation>
</comment>
<dbReference type="PRINTS" id="PR02108">
    <property type="entry name" value="MRGPCRFAMILY"/>
</dbReference>
<dbReference type="PANTHER" id="PTHR11334">
    <property type="entry name" value="MAS-RELATED G-PROTEIN COUPLED RECEPTOR"/>
    <property type="match status" value="1"/>
</dbReference>
<keyword evidence="2" id="KW-1003">Cell membrane</keyword>
<evidence type="ECO:0000256" key="1">
    <source>
        <dbReference type="ARBA" id="ARBA00004651"/>
    </source>
</evidence>
<dbReference type="GO" id="GO:0005886">
    <property type="term" value="C:plasma membrane"/>
    <property type="evidence" value="ECO:0007669"/>
    <property type="project" value="UniProtKB-SubCell"/>
</dbReference>
<keyword evidence="3 9" id="KW-0812">Transmembrane</keyword>
<dbReference type="GeneID" id="109387464"/>
<feature type="transmembrane region" description="Helical" evidence="11">
    <location>
        <begin position="206"/>
        <end position="227"/>
    </location>
</feature>
<evidence type="ECO:0000256" key="7">
    <source>
        <dbReference type="ARBA" id="ARBA00023170"/>
    </source>
</evidence>
<organism evidence="13 14">
    <name type="scientific">Hipposideros armiger</name>
    <name type="common">Great Himalayan leaf-nosed bat</name>
    <dbReference type="NCBI Taxonomy" id="186990"/>
    <lineage>
        <taxon>Eukaryota</taxon>
        <taxon>Metazoa</taxon>
        <taxon>Chordata</taxon>
        <taxon>Craniata</taxon>
        <taxon>Vertebrata</taxon>
        <taxon>Euteleostomi</taxon>
        <taxon>Mammalia</taxon>
        <taxon>Eutheria</taxon>
        <taxon>Laurasiatheria</taxon>
        <taxon>Chiroptera</taxon>
        <taxon>Yinpterochiroptera</taxon>
        <taxon>Rhinolophoidea</taxon>
        <taxon>Hipposideridae</taxon>
        <taxon>Hipposideros</taxon>
    </lineage>
</organism>
<dbReference type="KEGG" id="hai:109387464"/>
<accession>A0A8B7S2Q9</accession>
<keyword evidence="7 9" id="KW-0675">Receptor</keyword>
<dbReference type="Proteomes" id="UP000694851">
    <property type="component" value="Unplaced"/>
</dbReference>
<dbReference type="InterPro" id="IPR026234">
    <property type="entry name" value="MRGPCRFAMILY"/>
</dbReference>
<feature type="transmembrane region" description="Helical" evidence="11">
    <location>
        <begin position="327"/>
        <end position="344"/>
    </location>
</feature>
<dbReference type="Gene3D" id="1.20.1070.10">
    <property type="entry name" value="Rhodopsin 7-helix transmembrane proteins"/>
    <property type="match status" value="1"/>
</dbReference>
<feature type="transmembrane region" description="Helical" evidence="11">
    <location>
        <begin position="129"/>
        <end position="153"/>
    </location>
</feature>
<feature type="transmembrane region" description="Helical" evidence="11">
    <location>
        <begin position="92"/>
        <end position="117"/>
    </location>
</feature>
<reference evidence="14" key="1">
    <citation type="submission" date="2025-08" db="UniProtKB">
        <authorList>
            <consortium name="RefSeq"/>
        </authorList>
    </citation>
    <scope>IDENTIFICATION</scope>
    <source>
        <tissue evidence="14">Muscle</tissue>
    </source>
</reference>
<dbReference type="InterPro" id="IPR000276">
    <property type="entry name" value="GPCR_Rhodpsn"/>
</dbReference>
<dbReference type="PROSITE" id="PS00237">
    <property type="entry name" value="G_PROTEIN_RECEP_F1_1"/>
    <property type="match status" value="1"/>
</dbReference>
<dbReference type="Pfam" id="PF00001">
    <property type="entry name" value="7tm_1"/>
    <property type="match status" value="1"/>
</dbReference>
<evidence type="ECO:0000256" key="3">
    <source>
        <dbReference type="ARBA" id="ARBA00022692"/>
    </source>
</evidence>
<dbReference type="SUPFAM" id="SSF81321">
    <property type="entry name" value="Family A G protein-coupled receptor-like"/>
    <property type="match status" value="1"/>
</dbReference>
<dbReference type="PROSITE" id="PS50262">
    <property type="entry name" value="G_PROTEIN_RECEP_F1_2"/>
    <property type="match status" value="1"/>
</dbReference>
<keyword evidence="6 11" id="KW-0472">Membrane</keyword>
<gene>
    <name evidence="14" type="primary">LOC109387464</name>
</gene>